<organism evidence="1 2">
    <name type="scientific">Termitidicoccus mucosus</name>
    <dbReference type="NCBI Taxonomy" id="1184151"/>
    <lineage>
        <taxon>Bacteria</taxon>
        <taxon>Pseudomonadati</taxon>
        <taxon>Verrucomicrobiota</taxon>
        <taxon>Opitutia</taxon>
        <taxon>Opitutales</taxon>
        <taxon>Opitutaceae</taxon>
        <taxon>Termitidicoccus</taxon>
    </lineage>
</organism>
<dbReference type="AlphaFoldDB" id="A0A178IP69"/>
<comment type="caution">
    <text evidence="1">The sequence shown here is derived from an EMBL/GenBank/DDBJ whole genome shotgun (WGS) entry which is preliminary data.</text>
</comment>
<proteinExistence type="predicted"/>
<name>A0A178IP69_9BACT</name>
<sequence length="138" mass="15424">MFMPDDGLDLFSSLEDDGVSPLYKSGDDDGLSQTARLVIKPAPEERELLDRVMRLTGYPSQRAVIFDALRDFEMAVESGMRSSGSLVDFESRLARLEQGVEDDRVLLGRMLSLLPAYQRGFQLFTLLHESLYAGEVSS</sequence>
<evidence type="ECO:0000313" key="1">
    <source>
        <dbReference type="EMBL" id="OAM91582.1"/>
    </source>
</evidence>
<evidence type="ECO:0000313" key="2">
    <source>
        <dbReference type="Proteomes" id="UP000078486"/>
    </source>
</evidence>
<reference evidence="1 2" key="1">
    <citation type="submission" date="2016-01" db="EMBL/GenBank/DDBJ databases">
        <title>High potential of lignocellulose degradation of a new Verrucomicrobia species.</title>
        <authorList>
            <person name="Wang Y."/>
            <person name="Shi Y."/>
            <person name="Qiu Z."/>
            <person name="Liu S."/>
            <person name="Yang H."/>
        </authorList>
    </citation>
    <scope>NUCLEOTIDE SEQUENCE [LARGE SCALE GENOMIC DNA]</scope>
    <source>
        <strain evidence="1 2">TSB47</strain>
    </source>
</reference>
<dbReference type="Proteomes" id="UP000078486">
    <property type="component" value="Unassembled WGS sequence"/>
</dbReference>
<gene>
    <name evidence="1" type="ORF">AW736_02405</name>
</gene>
<keyword evidence="2" id="KW-1185">Reference proteome</keyword>
<protein>
    <submittedName>
        <fullName evidence="1">Uncharacterized protein</fullName>
    </submittedName>
</protein>
<dbReference type="STRING" id="1184151.AW736_02405"/>
<dbReference type="EMBL" id="LRRQ01000019">
    <property type="protein sequence ID" value="OAM91582.1"/>
    <property type="molecule type" value="Genomic_DNA"/>
</dbReference>
<accession>A0A178IP69</accession>